<feature type="domain" description="Major facilitator superfamily (MFS) profile" evidence="7">
    <location>
        <begin position="93"/>
        <end position="531"/>
    </location>
</feature>
<gene>
    <name evidence="8" type="ORF">SCP_0700570</name>
</gene>
<dbReference type="AlphaFoldDB" id="A0A401GRM5"/>
<feature type="transmembrane region" description="Helical" evidence="6">
    <location>
        <begin position="91"/>
        <end position="110"/>
    </location>
</feature>
<feature type="transmembrane region" description="Helical" evidence="6">
    <location>
        <begin position="506"/>
        <end position="525"/>
    </location>
</feature>
<feature type="transmembrane region" description="Helical" evidence="6">
    <location>
        <begin position="436"/>
        <end position="454"/>
    </location>
</feature>
<feature type="transmembrane region" description="Helical" evidence="6">
    <location>
        <begin position="409"/>
        <end position="430"/>
    </location>
</feature>
<dbReference type="Proteomes" id="UP000287166">
    <property type="component" value="Unassembled WGS sequence"/>
</dbReference>
<keyword evidence="9" id="KW-1185">Reference proteome</keyword>
<feature type="transmembrane region" description="Helical" evidence="6">
    <location>
        <begin position="130"/>
        <end position="148"/>
    </location>
</feature>
<evidence type="ECO:0000256" key="3">
    <source>
        <dbReference type="ARBA" id="ARBA00022989"/>
    </source>
</evidence>
<sequence length="537" mass="59040">MSSFFINPSLRVEPGATSETPTLHGDEDVELSPSDVPPRSEEAQHKSKVDGGDARRESVESPDDDQDVLIIDWDGPDDPQNPKNWSYKRKWAATAIVSAFTFISPVSSSMTAPASNQLAAQFHVTNSAQIALMTSIFILAYAFGPLFLGPLSEIYGRSRVLQAANMWYLAWNLGCGFAQSKGQLYAFRLLAGFGGSAPLSIGGGVLGDCWRTEERGQAIALYSLAPLLGPAIGPICGAWVAQRSTWRWVFWSTSIVDGAIQILGLFFLRETYAPLLLHRKAEKIRLSMDPEKAQAREIRTVFDSADRNWKHIMRKALVRPFALFFREPIIQLFGIYMAFVYGVMYLFLTTIPDIFANVYHEPVGISGLHYIALGIGFTGASQVNARMLDRVYKYYQKKNGGIGRPEFRLPSMIPACIALPVGLLITGWAAEAHVHWAVVDLGIVFVGMGIILNFQSIQTYVIDAFTLHAASALAAVTFLRSLAGFGFPLFAPAMYHALGYGKGDTILAAFAIAVGCPAPFLFWHFGERIRKASKYAS</sequence>
<comment type="subcellular location">
    <subcellularLocation>
        <location evidence="1">Membrane</location>
        <topology evidence="1">Multi-pass membrane protein</topology>
    </subcellularLocation>
</comment>
<reference evidence="8 9" key="1">
    <citation type="journal article" date="2018" name="Sci. Rep.">
        <title>Genome sequence of the cauliflower mushroom Sparassis crispa (Hanabiratake) and its association with beneficial usage.</title>
        <authorList>
            <person name="Kiyama R."/>
            <person name="Furutani Y."/>
            <person name="Kawaguchi K."/>
            <person name="Nakanishi T."/>
        </authorList>
    </citation>
    <scope>NUCLEOTIDE SEQUENCE [LARGE SCALE GENOMIC DNA]</scope>
</reference>
<dbReference type="PANTHER" id="PTHR23502:SF60">
    <property type="entry name" value="MAJOR FACILITATOR SUPERFAMILY (MFS) PROFILE DOMAIN-CONTAINING PROTEIN-RELATED"/>
    <property type="match status" value="1"/>
</dbReference>
<keyword evidence="2 6" id="KW-0812">Transmembrane</keyword>
<feature type="transmembrane region" description="Helical" evidence="6">
    <location>
        <begin position="368"/>
        <end position="388"/>
    </location>
</feature>
<dbReference type="Gene3D" id="1.20.1250.20">
    <property type="entry name" value="MFS general substrate transporter like domains"/>
    <property type="match status" value="1"/>
</dbReference>
<evidence type="ECO:0000256" key="2">
    <source>
        <dbReference type="ARBA" id="ARBA00022692"/>
    </source>
</evidence>
<dbReference type="PROSITE" id="PS50850">
    <property type="entry name" value="MFS"/>
    <property type="match status" value="1"/>
</dbReference>
<dbReference type="GO" id="GO:0016020">
    <property type="term" value="C:membrane"/>
    <property type="evidence" value="ECO:0007669"/>
    <property type="project" value="UniProtKB-SubCell"/>
</dbReference>
<evidence type="ECO:0000313" key="8">
    <source>
        <dbReference type="EMBL" id="GBE84877.1"/>
    </source>
</evidence>
<feature type="transmembrane region" description="Helical" evidence="6">
    <location>
        <begin position="219"/>
        <end position="242"/>
    </location>
</feature>
<dbReference type="FunCoup" id="A0A401GRM5">
    <property type="interactions" value="9"/>
</dbReference>
<comment type="caution">
    <text evidence="8">The sequence shown here is derived from an EMBL/GenBank/DDBJ whole genome shotgun (WGS) entry which is preliminary data.</text>
</comment>
<dbReference type="GO" id="GO:0022857">
    <property type="term" value="F:transmembrane transporter activity"/>
    <property type="evidence" value="ECO:0007669"/>
    <property type="project" value="InterPro"/>
</dbReference>
<dbReference type="STRING" id="139825.A0A401GRM5"/>
<keyword evidence="4 6" id="KW-0472">Membrane</keyword>
<evidence type="ECO:0000259" key="7">
    <source>
        <dbReference type="PROSITE" id="PS50850"/>
    </source>
</evidence>
<dbReference type="InterPro" id="IPR020846">
    <property type="entry name" value="MFS_dom"/>
</dbReference>
<dbReference type="GeneID" id="38781794"/>
<name>A0A401GRM5_9APHY</name>
<organism evidence="8 9">
    <name type="scientific">Sparassis crispa</name>
    <dbReference type="NCBI Taxonomy" id="139825"/>
    <lineage>
        <taxon>Eukaryota</taxon>
        <taxon>Fungi</taxon>
        <taxon>Dikarya</taxon>
        <taxon>Basidiomycota</taxon>
        <taxon>Agaricomycotina</taxon>
        <taxon>Agaricomycetes</taxon>
        <taxon>Polyporales</taxon>
        <taxon>Sparassidaceae</taxon>
        <taxon>Sparassis</taxon>
    </lineage>
</organism>
<protein>
    <submittedName>
        <fullName evidence="8">Efflux pump vrtL</fullName>
    </submittedName>
</protein>
<dbReference type="EMBL" id="BFAD01000007">
    <property type="protein sequence ID" value="GBE84877.1"/>
    <property type="molecule type" value="Genomic_DNA"/>
</dbReference>
<proteinExistence type="predicted"/>
<dbReference type="InParanoid" id="A0A401GRM5"/>
<dbReference type="InterPro" id="IPR011701">
    <property type="entry name" value="MFS"/>
</dbReference>
<feature type="compositionally biased region" description="Basic and acidic residues" evidence="5">
    <location>
        <begin position="38"/>
        <end position="59"/>
    </location>
</feature>
<keyword evidence="3 6" id="KW-1133">Transmembrane helix</keyword>
<feature type="region of interest" description="Disordered" evidence="5">
    <location>
        <begin position="1"/>
        <end position="84"/>
    </location>
</feature>
<feature type="transmembrane region" description="Helical" evidence="6">
    <location>
        <begin position="160"/>
        <end position="179"/>
    </location>
</feature>
<evidence type="ECO:0000256" key="6">
    <source>
        <dbReference type="SAM" id="Phobius"/>
    </source>
</evidence>
<dbReference type="PANTHER" id="PTHR23502">
    <property type="entry name" value="MAJOR FACILITATOR SUPERFAMILY"/>
    <property type="match status" value="1"/>
</dbReference>
<feature type="transmembrane region" description="Helical" evidence="6">
    <location>
        <begin position="248"/>
        <end position="268"/>
    </location>
</feature>
<feature type="transmembrane region" description="Helical" evidence="6">
    <location>
        <begin position="466"/>
        <end position="486"/>
    </location>
</feature>
<feature type="transmembrane region" description="Helical" evidence="6">
    <location>
        <begin position="329"/>
        <end position="348"/>
    </location>
</feature>
<dbReference type="RefSeq" id="XP_027615790.1">
    <property type="nucleotide sequence ID" value="XM_027759989.1"/>
</dbReference>
<accession>A0A401GRM5</accession>
<feature type="transmembrane region" description="Helical" evidence="6">
    <location>
        <begin position="185"/>
        <end position="207"/>
    </location>
</feature>
<evidence type="ECO:0000256" key="4">
    <source>
        <dbReference type="ARBA" id="ARBA00023136"/>
    </source>
</evidence>
<dbReference type="InterPro" id="IPR036259">
    <property type="entry name" value="MFS_trans_sf"/>
</dbReference>
<dbReference type="FunFam" id="1.20.1250.20:FF:000011">
    <property type="entry name" value="MFS multidrug transporter, putative"/>
    <property type="match status" value="1"/>
</dbReference>
<dbReference type="SUPFAM" id="SSF103473">
    <property type="entry name" value="MFS general substrate transporter"/>
    <property type="match status" value="1"/>
</dbReference>
<evidence type="ECO:0000256" key="1">
    <source>
        <dbReference type="ARBA" id="ARBA00004141"/>
    </source>
</evidence>
<evidence type="ECO:0000256" key="5">
    <source>
        <dbReference type="SAM" id="MobiDB-lite"/>
    </source>
</evidence>
<dbReference type="Pfam" id="PF07690">
    <property type="entry name" value="MFS_1"/>
    <property type="match status" value="1"/>
</dbReference>
<dbReference type="OrthoDB" id="6770063at2759"/>
<dbReference type="CDD" id="cd17323">
    <property type="entry name" value="MFS_Tpo1_MDR_like"/>
    <property type="match status" value="1"/>
</dbReference>
<evidence type="ECO:0000313" key="9">
    <source>
        <dbReference type="Proteomes" id="UP000287166"/>
    </source>
</evidence>